<evidence type="ECO:0000313" key="2">
    <source>
        <dbReference type="EMBL" id="ELK32343.1"/>
    </source>
</evidence>
<proteinExistence type="predicted"/>
<reference evidence="3" key="1">
    <citation type="journal article" date="2013" name="Science">
        <title>Comparative analysis of bat genomes provides insight into the evolution of flight and immunity.</title>
        <authorList>
            <person name="Zhang G."/>
            <person name="Cowled C."/>
            <person name="Shi Z."/>
            <person name="Huang Z."/>
            <person name="Bishop-Lilly K.A."/>
            <person name="Fang X."/>
            <person name="Wynne J.W."/>
            <person name="Xiong Z."/>
            <person name="Baker M.L."/>
            <person name="Zhao W."/>
            <person name="Tachedjian M."/>
            <person name="Zhu Y."/>
            <person name="Zhou P."/>
            <person name="Jiang X."/>
            <person name="Ng J."/>
            <person name="Yang L."/>
            <person name="Wu L."/>
            <person name="Xiao J."/>
            <person name="Feng Y."/>
            <person name="Chen Y."/>
            <person name="Sun X."/>
            <person name="Zhang Y."/>
            <person name="Marsh G.A."/>
            <person name="Crameri G."/>
            <person name="Broder C.C."/>
            <person name="Frey K.G."/>
            <person name="Wang L.F."/>
            <person name="Wang J."/>
        </authorList>
    </citation>
    <scope>NUCLEOTIDE SEQUENCE [LARGE SCALE GENOMIC DNA]</scope>
</reference>
<evidence type="ECO:0000313" key="3">
    <source>
        <dbReference type="Proteomes" id="UP000010556"/>
    </source>
</evidence>
<dbReference type="GO" id="GO:0005509">
    <property type="term" value="F:calcium ion binding"/>
    <property type="evidence" value="ECO:0007669"/>
    <property type="project" value="TreeGrafter"/>
</dbReference>
<dbReference type="Gene3D" id="1.10.238.180">
    <property type="match status" value="1"/>
</dbReference>
<dbReference type="GO" id="GO:0002115">
    <property type="term" value="P:store-operated calcium entry"/>
    <property type="evidence" value="ECO:0007669"/>
    <property type="project" value="TreeGrafter"/>
</dbReference>
<dbReference type="GO" id="GO:0006874">
    <property type="term" value="P:intracellular calcium ion homeostasis"/>
    <property type="evidence" value="ECO:0007669"/>
    <property type="project" value="TreeGrafter"/>
</dbReference>
<dbReference type="AlphaFoldDB" id="L5M3P5"/>
<evidence type="ECO:0000259" key="1">
    <source>
        <dbReference type="Pfam" id="PF25578"/>
    </source>
</evidence>
<feature type="domain" description="STIM1/2 EF-hand" evidence="1">
    <location>
        <begin position="46"/>
        <end position="89"/>
    </location>
</feature>
<keyword evidence="3" id="KW-1185">Reference proteome</keyword>
<dbReference type="Proteomes" id="UP000010556">
    <property type="component" value="Unassembled WGS sequence"/>
</dbReference>
<dbReference type="Pfam" id="PF25578">
    <property type="entry name" value="EF-hand_STIM1"/>
    <property type="match status" value="1"/>
</dbReference>
<dbReference type="GO" id="GO:0005246">
    <property type="term" value="F:calcium channel regulator activity"/>
    <property type="evidence" value="ECO:0007669"/>
    <property type="project" value="InterPro"/>
</dbReference>
<dbReference type="PANTHER" id="PTHR15136">
    <property type="entry name" value="STROMAL INTERACTION MOLECULE HOMOLOG"/>
    <property type="match status" value="1"/>
</dbReference>
<dbReference type="InterPro" id="IPR037608">
    <property type="entry name" value="STIM1/2"/>
</dbReference>
<dbReference type="GO" id="GO:0005886">
    <property type="term" value="C:plasma membrane"/>
    <property type="evidence" value="ECO:0007669"/>
    <property type="project" value="TreeGrafter"/>
</dbReference>
<gene>
    <name evidence="2" type="ORF">MDA_GLEAN10005213</name>
</gene>
<dbReference type="GO" id="GO:0005783">
    <property type="term" value="C:endoplasmic reticulum"/>
    <property type="evidence" value="ECO:0007669"/>
    <property type="project" value="TreeGrafter"/>
</dbReference>
<protein>
    <submittedName>
        <fullName evidence="2">Stromal interaction molecule 1</fullName>
    </submittedName>
</protein>
<accession>L5M3P5</accession>
<dbReference type="InterPro" id="IPR057835">
    <property type="entry name" value="EF-hand_STIM1/2"/>
</dbReference>
<organism evidence="2 3">
    <name type="scientific">Myotis davidii</name>
    <name type="common">David's myotis</name>
    <dbReference type="NCBI Taxonomy" id="225400"/>
    <lineage>
        <taxon>Eukaryota</taxon>
        <taxon>Metazoa</taxon>
        <taxon>Chordata</taxon>
        <taxon>Craniata</taxon>
        <taxon>Vertebrata</taxon>
        <taxon>Euteleostomi</taxon>
        <taxon>Mammalia</taxon>
        <taxon>Eutheria</taxon>
        <taxon>Laurasiatheria</taxon>
        <taxon>Chiroptera</taxon>
        <taxon>Yangochiroptera</taxon>
        <taxon>Vespertilionidae</taxon>
        <taxon>Myotis</taxon>
    </lineage>
</organism>
<dbReference type="PANTHER" id="PTHR15136:SF9">
    <property type="entry name" value="STROMAL INTERACTION MOLECULE 1"/>
    <property type="match status" value="1"/>
</dbReference>
<name>L5M3P5_MYODS</name>
<dbReference type="EMBL" id="KB105405">
    <property type="protein sequence ID" value="ELK32343.1"/>
    <property type="molecule type" value="Genomic_DNA"/>
</dbReference>
<sequence>MLMAPSRMAISTALPLALNPGTAGSVAKPSIALITCTSDLLNRAEQFCRIDKPLCHSEDEKLSFDAVRSIHKLMDDDANGDVDVEESDEHWFSSSTRDPGLHSGRSHLQSSLLLQARAAFRLRCCVFAAALGWSCLQSSLNRFMPTYAN</sequence>